<dbReference type="RefSeq" id="WP_104303983.1">
    <property type="nucleotide sequence ID" value="NZ_PSNX01000023.1"/>
</dbReference>
<feature type="domain" description="Haem-binding uptake Tiki superfamily ChaN" evidence="3">
    <location>
        <begin position="23"/>
        <end position="204"/>
    </location>
</feature>
<sequence>MKQFLATLLLIVCVPAGAQTAWLLGELHDQPDHQRQAAQIVDELAAQGRLQALVLEMAERGRHTRGLPRDAGEVQVREALAWHEPAWPWAAYGPVVMAAVRAGVPVQGGNLPRAELRAAMGQARWDDTVPASARERLVDAVRDGHCGLVPEAQLPAMARMQIARDDALAATIAASARGASPEAVVLLLTGAMHASRATGVPLHLPRLAPGLAVRSIALVPEGQPAPEGFDERRSAQSQPSRDHCADLRERGMPAMTPPASR</sequence>
<accession>A0A2S5SQ95</accession>
<evidence type="ECO:0000313" key="4">
    <source>
        <dbReference type="EMBL" id="PPE64883.1"/>
    </source>
</evidence>
<dbReference type="Pfam" id="PF04187">
    <property type="entry name" value="Cofac_haem_bdg"/>
    <property type="match status" value="1"/>
</dbReference>
<name>A0A2S5SQ95_9BURK</name>
<feature type="compositionally biased region" description="Basic and acidic residues" evidence="1">
    <location>
        <begin position="229"/>
        <end position="251"/>
    </location>
</feature>
<evidence type="ECO:0000313" key="5">
    <source>
        <dbReference type="Proteomes" id="UP000238605"/>
    </source>
</evidence>
<keyword evidence="5" id="KW-1185">Reference proteome</keyword>
<comment type="caution">
    <text evidence="4">The sequence shown here is derived from an EMBL/GenBank/DDBJ whole genome shotgun (WGS) entry which is preliminary data.</text>
</comment>
<reference evidence="4 5" key="1">
    <citation type="submission" date="2018-02" db="EMBL/GenBank/DDBJ databases">
        <title>Reclassifiation of [Polyangium] brachysporum DSM 7029 as Guopingzhaonella breviflexa gen. nov., sp. nov., a member of the family Comamonadaceae.</title>
        <authorList>
            <person name="Tang B."/>
        </authorList>
    </citation>
    <scope>NUCLEOTIDE SEQUENCE [LARGE SCALE GENOMIC DNA]</scope>
    <source>
        <strain evidence="4 5">BCRC 80649</strain>
    </source>
</reference>
<evidence type="ECO:0000256" key="1">
    <source>
        <dbReference type="SAM" id="MobiDB-lite"/>
    </source>
</evidence>
<protein>
    <recommendedName>
        <fullName evidence="3">Haem-binding uptake Tiki superfamily ChaN domain-containing protein</fullName>
    </recommendedName>
</protein>
<evidence type="ECO:0000256" key="2">
    <source>
        <dbReference type="SAM" id="SignalP"/>
    </source>
</evidence>
<dbReference type="SUPFAM" id="SSF159501">
    <property type="entry name" value="EreA/ChaN-like"/>
    <property type="match status" value="1"/>
</dbReference>
<dbReference type="Gene3D" id="1.10.8.760">
    <property type="entry name" value="Haem-binding uptake, Tiki superfamily, ChaN, domain 2"/>
    <property type="match status" value="1"/>
</dbReference>
<dbReference type="AlphaFoldDB" id="A0A2S5SQ95"/>
<dbReference type="InterPro" id="IPR007314">
    <property type="entry name" value="Cofac_haem-bd_dom"/>
</dbReference>
<evidence type="ECO:0000259" key="3">
    <source>
        <dbReference type="Pfam" id="PF04187"/>
    </source>
</evidence>
<feature type="region of interest" description="Disordered" evidence="1">
    <location>
        <begin position="221"/>
        <end position="261"/>
    </location>
</feature>
<dbReference type="EMBL" id="PSNX01000023">
    <property type="protein sequence ID" value="PPE64883.1"/>
    <property type="molecule type" value="Genomic_DNA"/>
</dbReference>
<keyword evidence="2" id="KW-0732">Signal</keyword>
<dbReference type="OrthoDB" id="9795827at2"/>
<gene>
    <name evidence="4" type="ORF">C1704_17240</name>
</gene>
<dbReference type="Gene3D" id="3.40.50.11550">
    <property type="match status" value="1"/>
</dbReference>
<feature type="chain" id="PRO_5015778858" description="Haem-binding uptake Tiki superfamily ChaN domain-containing protein" evidence="2">
    <location>
        <begin position="19"/>
        <end position="261"/>
    </location>
</feature>
<organism evidence="4 5">
    <name type="scientific">Caldimonas caldifontis</name>
    <dbReference type="NCBI Taxonomy" id="1452508"/>
    <lineage>
        <taxon>Bacteria</taxon>
        <taxon>Pseudomonadati</taxon>
        <taxon>Pseudomonadota</taxon>
        <taxon>Betaproteobacteria</taxon>
        <taxon>Burkholderiales</taxon>
        <taxon>Sphaerotilaceae</taxon>
        <taxon>Caldimonas</taxon>
    </lineage>
</organism>
<feature type="signal peptide" evidence="2">
    <location>
        <begin position="1"/>
        <end position="18"/>
    </location>
</feature>
<dbReference type="Proteomes" id="UP000238605">
    <property type="component" value="Unassembled WGS sequence"/>
</dbReference>
<proteinExistence type="predicted"/>